<accession>A0A815AK82</accession>
<dbReference type="PANTHER" id="PTHR31594:SF16">
    <property type="entry name" value="SI:CH211-281L24.3"/>
    <property type="match status" value="1"/>
</dbReference>
<protein>
    <submittedName>
        <fullName evidence="3">Uncharacterized protein</fullName>
    </submittedName>
</protein>
<dbReference type="PANTHER" id="PTHR31594">
    <property type="entry name" value="AIG1-TYPE G DOMAIN-CONTAINING PROTEIN"/>
    <property type="match status" value="1"/>
</dbReference>
<feature type="domain" description="SNTX thioredoxin-like" evidence="1">
    <location>
        <begin position="240"/>
        <end position="307"/>
    </location>
</feature>
<sequence length="321" mass="37198">MDCNRGSVKHGQKQGIGQDGCQDKVRALLNDIVGKYSVQHRGQMSETDFMAIKLFCDNFGEQNIFFKNGLIDPHPILSILIMPSATKELEKAFMLIRNLPYKMLVFVGSEDLHKILALRKEKLKEIAQSIWNKKPNVNYARINLDECKAMYEEHTGHVPSSWEAKQIYRAFCLVMQIGLLLPKLRGASGDEEAPLFDVFKQVDSSPFNKRKLELWLGDKEKEISLMTSYIEHLKSDESLNITVQSSSLDDIIGNMNYDYILCLSFRFNDEKEPQLIDMYNYRHHKENFKPHVDSQRPTKWFKDRHITVLRKSSEPPVTQEP</sequence>
<evidence type="ECO:0000313" key="3">
    <source>
        <dbReference type="EMBL" id="CAF1256887.1"/>
    </source>
</evidence>
<dbReference type="Pfam" id="PF21109">
    <property type="entry name" value="Stonustoxin_helical"/>
    <property type="match status" value="1"/>
</dbReference>
<comment type="caution">
    <text evidence="3">The sequence shown here is derived from an EMBL/GenBank/DDBJ whole genome shotgun (WGS) entry which is preliminary data.</text>
</comment>
<reference evidence="3" key="1">
    <citation type="submission" date="2021-02" db="EMBL/GenBank/DDBJ databases">
        <authorList>
            <person name="Nowell W R."/>
        </authorList>
    </citation>
    <scope>NUCLEOTIDE SEQUENCE</scope>
</reference>
<gene>
    <name evidence="3" type="ORF">GPM918_LOCUS26408</name>
    <name evidence="4" type="ORF">SRO942_LOCUS26555</name>
</gene>
<name>A0A815AK82_9BILA</name>
<dbReference type="EMBL" id="CAJOBC010017007">
    <property type="protein sequence ID" value="CAF4030807.1"/>
    <property type="molecule type" value="Genomic_DNA"/>
</dbReference>
<proteinExistence type="predicted"/>
<keyword evidence="5" id="KW-1185">Reference proteome</keyword>
<dbReference type="Proteomes" id="UP000681722">
    <property type="component" value="Unassembled WGS sequence"/>
</dbReference>
<dbReference type="InterPro" id="IPR052090">
    <property type="entry name" value="Cytolytic_pore-forming_toxin"/>
</dbReference>
<dbReference type="EMBL" id="CAJNOQ010010632">
    <property type="protein sequence ID" value="CAF1256887.1"/>
    <property type="molecule type" value="Genomic_DNA"/>
</dbReference>
<feature type="domain" description="Stonustoxin-like helical" evidence="2">
    <location>
        <begin position="179"/>
        <end position="224"/>
    </location>
</feature>
<organism evidence="3 5">
    <name type="scientific">Didymodactylos carnosus</name>
    <dbReference type="NCBI Taxonomy" id="1234261"/>
    <lineage>
        <taxon>Eukaryota</taxon>
        <taxon>Metazoa</taxon>
        <taxon>Spiralia</taxon>
        <taxon>Gnathifera</taxon>
        <taxon>Rotifera</taxon>
        <taxon>Eurotatoria</taxon>
        <taxon>Bdelloidea</taxon>
        <taxon>Philodinida</taxon>
        <taxon>Philodinidae</taxon>
        <taxon>Didymodactylos</taxon>
    </lineage>
</organism>
<evidence type="ECO:0000313" key="4">
    <source>
        <dbReference type="EMBL" id="CAF4030807.1"/>
    </source>
</evidence>
<dbReference type="InterPro" id="IPR048997">
    <property type="entry name" value="Stonustoxin-like_helical"/>
</dbReference>
<dbReference type="Pfam" id="PF18078">
    <property type="entry name" value="Thioredoxin_11"/>
    <property type="match status" value="1"/>
</dbReference>
<dbReference type="InterPro" id="IPR040581">
    <property type="entry name" value="Thioredoxin_11"/>
</dbReference>
<evidence type="ECO:0000313" key="5">
    <source>
        <dbReference type="Proteomes" id="UP000663829"/>
    </source>
</evidence>
<dbReference type="Proteomes" id="UP000663829">
    <property type="component" value="Unassembled WGS sequence"/>
</dbReference>
<evidence type="ECO:0000259" key="1">
    <source>
        <dbReference type="Pfam" id="PF18078"/>
    </source>
</evidence>
<dbReference type="OrthoDB" id="10006375at2759"/>
<dbReference type="AlphaFoldDB" id="A0A815AK82"/>
<evidence type="ECO:0000259" key="2">
    <source>
        <dbReference type="Pfam" id="PF21109"/>
    </source>
</evidence>